<gene>
    <name evidence="1" type="ORF">TPSB3V08_LOCUS11015</name>
</gene>
<protein>
    <submittedName>
        <fullName evidence="1">Uncharacterized protein</fullName>
    </submittedName>
</protein>
<accession>A0A7R9DKI0</accession>
<dbReference type="AlphaFoldDB" id="A0A7R9DKI0"/>
<name>A0A7R9DKI0_TIMPO</name>
<evidence type="ECO:0000313" key="1">
    <source>
        <dbReference type="EMBL" id="CAD7416405.1"/>
    </source>
</evidence>
<organism evidence="1">
    <name type="scientific">Timema poppense</name>
    <name type="common">Walking stick</name>
    <dbReference type="NCBI Taxonomy" id="170557"/>
    <lineage>
        <taxon>Eukaryota</taxon>
        <taxon>Metazoa</taxon>
        <taxon>Ecdysozoa</taxon>
        <taxon>Arthropoda</taxon>
        <taxon>Hexapoda</taxon>
        <taxon>Insecta</taxon>
        <taxon>Pterygota</taxon>
        <taxon>Neoptera</taxon>
        <taxon>Polyneoptera</taxon>
        <taxon>Phasmatodea</taxon>
        <taxon>Timematodea</taxon>
        <taxon>Timematoidea</taxon>
        <taxon>Timematidae</taxon>
        <taxon>Timema</taxon>
    </lineage>
</organism>
<proteinExistence type="predicted"/>
<sequence length="102" mass="11577">MWEGDKGDIFFLSSVFYSRSSLTHFNTSPQIINAETIRLIYGDFLLVRVAHREVGNVLFAVDVGARGQGHTTQDTSLKRNFTLLSKIELSGYWTAHRDWVLG</sequence>
<dbReference type="EMBL" id="OD011010">
    <property type="protein sequence ID" value="CAD7416405.1"/>
    <property type="molecule type" value="Genomic_DNA"/>
</dbReference>
<reference evidence="1" key="1">
    <citation type="submission" date="2020-11" db="EMBL/GenBank/DDBJ databases">
        <authorList>
            <person name="Tran Van P."/>
        </authorList>
    </citation>
    <scope>NUCLEOTIDE SEQUENCE</scope>
</reference>